<dbReference type="SUPFAM" id="SSF46785">
    <property type="entry name" value="Winged helix' DNA-binding domain"/>
    <property type="match status" value="1"/>
</dbReference>
<dbReference type="Gene3D" id="1.10.10.10">
    <property type="entry name" value="Winged helix-like DNA-binding domain superfamily/Winged helix DNA-binding domain"/>
    <property type="match status" value="1"/>
</dbReference>
<dbReference type="InterPro" id="IPR036390">
    <property type="entry name" value="WH_DNA-bd_sf"/>
</dbReference>
<dbReference type="InterPro" id="IPR050950">
    <property type="entry name" value="HTH-type_LysR_regulators"/>
</dbReference>
<dbReference type="InterPro" id="IPR000847">
    <property type="entry name" value="LysR_HTH_N"/>
</dbReference>
<feature type="domain" description="HTH lysR-type" evidence="6">
    <location>
        <begin position="1"/>
        <end position="58"/>
    </location>
</feature>
<evidence type="ECO:0000256" key="3">
    <source>
        <dbReference type="ARBA" id="ARBA00023125"/>
    </source>
</evidence>
<dbReference type="GO" id="GO:0003677">
    <property type="term" value="F:DNA binding"/>
    <property type="evidence" value="ECO:0007669"/>
    <property type="project" value="UniProtKB-KW"/>
</dbReference>
<keyword evidence="4" id="KW-0804">Transcription</keyword>
<dbReference type="Gene3D" id="3.40.190.290">
    <property type="match status" value="1"/>
</dbReference>
<evidence type="ECO:0000256" key="4">
    <source>
        <dbReference type="ARBA" id="ARBA00023163"/>
    </source>
</evidence>
<reference evidence="8" key="1">
    <citation type="submission" date="2018-06" db="EMBL/GenBank/DDBJ databases">
        <authorList>
            <person name="Feng T."/>
            <person name="Jeon C.O."/>
        </authorList>
    </citation>
    <scope>NUCLEOTIDE SEQUENCE [LARGE SCALE GENOMIC DNA]</scope>
    <source>
        <strain evidence="8">S23</strain>
    </source>
</reference>
<dbReference type="InterPro" id="IPR005119">
    <property type="entry name" value="LysR_subst-bd"/>
</dbReference>
<evidence type="ECO:0000256" key="5">
    <source>
        <dbReference type="SAM" id="MobiDB-lite"/>
    </source>
</evidence>
<evidence type="ECO:0000313" key="7">
    <source>
        <dbReference type="EMBL" id="RDK09458.1"/>
    </source>
</evidence>
<gene>
    <name evidence="7" type="ORF">DN412_15305</name>
</gene>
<feature type="compositionally biased region" description="Low complexity" evidence="5">
    <location>
        <begin position="297"/>
        <end position="313"/>
    </location>
</feature>
<dbReference type="PANTHER" id="PTHR30419">
    <property type="entry name" value="HTH-TYPE TRANSCRIPTIONAL REGULATOR YBHD"/>
    <property type="match status" value="1"/>
</dbReference>
<dbReference type="Proteomes" id="UP000255165">
    <property type="component" value="Unassembled WGS sequence"/>
</dbReference>
<sequence length="321" mass="34466">MDIKHLQLLSDIVEAGSLSKVCASRGIAQSALSKHIASLESEFGAKLFYRTGRGVVLTEFGQSIMPRVKSLLGEFDQLRNDIRDRADVPSGPVRLALQASITQHIVGPLFQRVRADFPKIDLRLMEGFAGNIEEALASGRTDVGVFSRYGDRVHKTDEPLATDELYLIAPAGDPNVAKPSCRFADAAALPLVLPGAPDGFHMMLLDEAKKAGVPLNTQIEVDSLTAMREIVANGAAYTILTRQAVEVDMQLGRIGVSRIVDPVLTRTLVLATSTQRPLTYASRTVIDLIRKLTQAKAPAAPQAATAAGTSSAGTRRRGARS</sequence>
<proteinExistence type="inferred from homology"/>
<dbReference type="PROSITE" id="PS50931">
    <property type="entry name" value="HTH_LYSR"/>
    <property type="match status" value="1"/>
</dbReference>
<name>A0A370NVA9_9BURK</name>
<protein>
    <submittedName>
        <fullName evidence="7">LysR family transcriptional regulator</fullName>
    </submittedName>
</protein>
<accession>A0A370NVA9</accession>
<dbReference type="GO" id="GO:0003700">
    <property type="term" value="F:DNA-binding transcription factor activity"/>
    <property type="evidence" value="ECO:0007669"/>
    <property type="project" value="InterPro"/>
</dbReference>
<comment type="caution">
    <text evidence="7">The sequence shown here is derived from an EMBL/GenBank/DDBJ whole genome shotgun (WGS) entry which is preliminary data.</text>
</comment>
<dbReference type="GO" id="GO:0005829">
    <property type="term" value="C:cytosol"/>
    <property type="evidence" value="ECO:0007669"/>
    <property type="project" value="TreeGrafter"/>
</dbReference>
<dbReference type="InterPro" id="IPR036388">
    <property type="entry name" value="WH-like_DNA-bd_sf"/>
</dbReference>
<feature type="region of interest" description="Disordered" evidence="5">
    <location>
        <begin position="297"/>
        <end position="321"/>
    </location>
</feature>
<comment type="similarity">
    <text evidence="1">Belongs to the LysR transcriptional regulatory family.</text>
</comment>
<dbReference type="AlphaFoldDB" id="A0A370NVA9"/>
<organism evidence="7 8">
    <name type="scientific">Cupriavidus lacunae</name>
    <dbReference type="NCBI Taxonomy" id="2666307"/>
    <lineage>
        <taxon>Bacteria</taxon>
        <taxon>Pseudomonadati</taxon>
        <taxon>Pseudomonadota</taxon>
        <taxon>Betaproteobacteria</taxon>
        <taxon>Burkholderiales</taxon>
        <taxon>Burkholderiaceae</taxon>
        <taxon>Cupriavidus</taxon>
    </lineage>
</organism>
<dbReference type="EMBL" id="QKWJ01000016">
    <property type="protein sequence ID" value="RDK09458.1"/>
    <property type="molecule type" value="Genomic_DNA"/>
</dbReference>
<keyword evidence="3" id="KW-0238">DNA-binding</keyword>
<dbReference type="RefSeq" id="WP_115212398.1">
    <property type="nucleotide sequence ID" value="NZ_QKWJ01000016.1"/>
</dbReference>
<evidence type="ECO:0000259" key="6">
    <source>
        <dbReference type="PROSITE" id="PS50931"/>
    </source>
</evidence>
<keyword evidence="8" id="KW-1185">Reference proteome</keyword>
<dbReference type="Pfam" id="PF03466">
    <property type="entry name" value="LysR_substrate"/>
    <property type="match status" value="1"/>
</dbReference>
<keyword evidence="2" id="KW-0805">Transcription regulation</keyword>
<dbReference type="Pfam" id="PF00126">
    <property type="entry name" value="HTH_1"/>
    <property type="match status" value="1"/>
</dbReference>
<evidence type="ECO:0000256" key="2">
    <source>
        <dbReference type="ARBA" id="ARBA00023015"/>
    </source>
</evidence>
<evidence type="ECO:0000313" key="8">
    <source>
        <dbReference type="Proteomes" id="UP000255165"/>
    </source>
</evidence>
<evidence type="ECO:0000256" key="1">
    <source>
        <dbReference type="ARBA" id="ARBA00009437"/>
    </source>
</evidence>
<dbReference type="SUPFAM" id="SSF53850">
    <property type="entry name" value="Periplasmic binding protein-like II"/>
    <property type="match status" value="1"/>
</dbReference>